<evidence type="ECO:0000313" key="1">
    <source>
        <dbReference type="EMBL" id="KAI3731926.1"/>
    </source>
</evidence>
<reference evidence="2" key="1">
    <citation type="journal article" date="2022" name="Mol. Ecol. Resour.">
        <title>The genomes of chicory, endive, great burdock and yacon provide insights into Asteraceae palaeo-polyploidization history and plant inulin production.</title>
        <authorList>
            <person name="Fan W."/>
            <person name="Wang S."/>
            <person name="Wang H."/>
            <person name="Wang A."/>
            <person name="Jiang F."/>
            <person name="Liu H."/>
            <person name="Zhao H."/>
            <person name="Xu D."/>
            <person name="Zhang Y."/>
        </authorList>
    </citation>
    <scope>NUCLEOTIDE SEQUENCE [LARGE SCALE GENOMIC DNA]</scope>
    <source>
        <strain evidence="2">cv. Yunnan</strain>
    </source>
</reference>
<dbReference type="Proteomes" id="UP001056120">
    <property type="component" value="Linkage Group LG21"/>
</dbReference>
<keyword evidence="2" id="KW-1185">Reference proteome</keyword>
<evidence type="ECO:0000313" key="2">
    <source>
        <dbReference type="Proteomes" id="UP001056120"/>
    </source>
</evidence>
<proteinExistence type="predicted"/>
<reference evidence="1 2" key="2">
    <citation type="journal article" date="2022" name="Mol. Ecol. Resour.">
        <title>The genomes of chicory, endive, great burdock and yacon provide insights into Asteraceae paleo-polyploidization history and plant inulin production.</title>
        <authorList>
            <person name="Fan W."/>
            <person name="Wang S."/>
            <person name="Wang H."/>
            <person name="Wang A."/>
            <person name="Jiang F."/>
            <person name="Liu H."/>
            <person name="Zhao H."/>
            <person name="Xu D."/>
            <person name="Zhang Y."/>
        </authorList>
    </citation>
    <scope>NUCLEOTIDE SEQUENCE [LARGE SCALE GENOMIC DNA]</scope>
    <source>
        <strain evidence="2">cv. Yunnan</strain>
        <tissue evidence="1">Leaves</tissue>
    </source>
</reference>
<accession>A0ACB9CC92</accession>
<sequence>MFVPMYMVLKLKKQLMSHQICVLIRDSKEYSSAQGSAEATEHLKQHCLKHVCPHVYGPKVEETIDVTSDLCAYKPVFTAILSGLLEDNEDSKAAIDEVKSSLPPITKLKRWQWWFLVFLNIGFILIGQVVALLLLRFFYDKGGHSKWAATLAQNAGFPILFIPFILFPSIKEPSTKCPKIIVALVYVGLGALIACDNLLFSVGLVYLSASTYTLICATQLVFSAVFSFFINSHKCKILILNSIIVLTLSASLVGVSGPSANKIVSRAKYTLGVAATLGATALYALLLSLTQLSFQKIIKKETFAVVLELQIYTSVVASCVSLGGLFASGEWRLLSSEVMTFDEGSLSYAMTLIWTAVAWQICSVGAVGLIFVVSSLFSNVICTLALCLSPLLAATAFHYTPNGANIVAVLMAIWGLSTYVYQNCLDDREAKNKQADDNRTEYSC</sequence>
<gene>
    <name evidence="1" type="ORF">L1987_63119</name>
</gene>
<name>A0ACB9CC92_9ASTR</name>
<comment type="caution">
    <text evidence="1">The sequence shown here is derived from an EMBL/GenBank/DDBJ whole genome shotgun (WGS) entry which is preliminary data.</text>
</comment>
<dbReference type="EMBL" id="CM042038">
    <property type="protein sequence ID" value="KAI3731926.1"/>
    <property type="molecule type" value="Genomic_DNA"/>
</dbReference>
<organism evidence="1 2">
    <name type="scientific">Smallanthus sonchifolius</name>
    <dbReference type="NCBI Taxonomy" id="185202"/>
    <lineage>
        <taxon>Eukaryota</taxon>
        <taxon>Viridiplantae</taxon>
        <taxon>Streptophyta</taxon>
        <taxon>Embryophyta</taxon>
        <taxon>Tracheophyta</taxon>
        <taxon>Spermatophyta</taxon>
        <taxon>Magnoliopsida</taxon>
        <taxon>eudicotyledons</taxon>
        <taxon>Gunneridae</taxon>
        <taxon>Pentapetalae</taxon>
        <taxon>asterids</taxon>
        <taxon>campanulids</taxon>
        <taxon>Asterales</taxon>
        <taxon>Asteraceae</taxon>
        <taxon>Asteroideae</taxon>
        <taxon>Heliantheae alliance</taxon>
        <taxon>Millerieae</taxon>
        <taxon>Smallanthus</taxon>
    </lineage>
</organism>
<protein>
    <submittedName>
        <fullName evidence="1">Uncharacterized protein</fullName>
    </submittedName>
</protein>